<dbReference type="AlphaFoldDB" id="A0AAE3DXH2"/>
<evidence type="ECO:0000259" key="1">
    <source>
        <dbReference type="Pfam" id="PF00483"/>
    </source>
</evidence>
<dbReference type="InterPro" id="IPR005835">
    <property type="entry name" value="NTP_transferase_dom"/>
</dbReference>
<evidence type="ECO:0000313" key="3">
    <source>
        <dbReference type="Proteomes" id="UP001198242"/>
    </source>
</evidence>
<dbReference type="CDD" id="cd04181">
    <property type="entry name" value="NTP_transferase"/>
    <property type="match status" value="1"/>
</dbReference>
<accession>A0AAE3DXH2</accession>
<dbReference type="SUPFAM" id="SSF53448">
    <property type="entry name" value="Nucleotide-diphospho-sugar transferases"/>
    <property type="match status" value="1"/>
</dbReference>
<proteinExistence type="predicted"/>
<dbReference type="PANTHER" id="PTHR42883">
    <property type="entry name" value="GLUCOSE-1-PHOSPHATE THYMIDYLTRANSFERASE"/>
    <property type="match status" value="1"/>
</dbReference>
<sequence length="250" mass="28513">MQCVLLAAGYATRLYPLTENMPKALLKLGDKTILEMVTDKIDEVSDVENIYIVTNEKFYKQFEKWCESYKGPKKVKVINDHTTSNDNRLGAIGDLKYVIDTENINDEILVMASDNIFDFSLCDFVDMYRSKNADMICAHTIENKEDLHSMGVVELDGDGKVTSFEEKPKQPKSDLGVPPFYLYKRDTLPLIDEYLKEGNNPDAPGHFIPWLIGKNDVYAYVFDAVRIDIGTPESYYDACEKQKNGTLFNK</sequence>
<dbReference type="EMBL" id="JAJEQM010000003">
    <property type="protein sequence ID" value="MCC2209818.1"/>
    <property type="molecule type" value="Genomic_DNA"/>
</dbReference>
<gene>
    <name evidence="2" type="ORF">LKE05_03275</name>
</gene>
<dbReference type="Pfam" id="PF00483">
    <property type="entry name" value="NTP_transferase"/>
    <property type="match status" value="1"/>
</dbReference>
<dbReference type="Proteomes" id="UP001198242">
    <property type="component" value="Unassembled WGS sequence"/>
</dbReference>
<reference evidence="2 3" key="1">
    <citation type="submission" date="2021-10" db="EMBL/GenBank/DDBJ databases">
        <title>Anaerobic single-cell dispensing facilitates the cultivation of human gut bacteria.</title>
        <authorList>
            <person name="Afrizal A."/>
        </authorList>
    </citation>
    <scope>NUCLEOTIDE SEQUENCE [LARGE SCALE GENOMIC DNA]</scope>
    <source>
        <strain evidence="2 3">CLA-AA-H232</strain>
    </source>
</reference>
<dbReference type="RefSeq" id="WP_022231022.1">
    <property type="nucleotide sequence ID" value="NZ_JAJEQM010000003.1"/>
</dbReference>
<keyword evidence="3" id="KW-1185">Reference proteome</keyword>
<dbReference type="PANTHER" id="PTHR42883:SF2">
    <property type="entry name" value="THYMIDYLYLTRANSFERASE"/>
    <property type="match status" value="1"/>
</dbReference>
<organism evidence="2 3">
    <name type="scientific">Hominilimicola fabiformis</name>
    <dbReference type="NCBI Taxonomy" id="2885356"/>
    <lineage>
        <taxon>Bacteria</taxon>
        <taxon>Bacillati</taxon>
        <taxon>Bacillota</taxon>
        <taxon>Clostridia</taxon>
        <taxon>Eubacteriales</taxon>
        <taxon>Oscillospiraceae</taxon>
        <taxon>Hominilimicola</taxon>
    </lineage>
</organism>
<feature type="domain" description="Nucleotidyl transferase" evidence="1">
    <location>
        <begin position="4"/>
        <end position="242"/>
    </location>
</feature>
<dbReference type="Gene3D" id="3.90.550.10">
    <property type="entry name" value="Spore Coat Polysaccharide Biosynthesis Protein SpsA, Chain A"/>
    <property type="match status" value="1"/>
</dbReference>
<name>A0AAE3DXH2_9FIRM</name>
<comment type="caution">
    <text evidence="2">The sequence shown here is derived from an EMBL/GenBank/DDBJ whole genome shotgun (WGS) entry which is preliminary data.</text>
</comment>
<dbReference type="InterPro" id="IPR029044">
    <property type="entry name" value="Nucleotide-diphossugar_trans"/>
</dbReference>
<protein>
    <submittedName>
        <fullName evidence="2">Nucleotidyltransferase family protein</fullName>
    </submittedName>
</protein>
<evidence type="ECO:0000313" key="2">
    <source>
        <dbReference type="EMBL" id="MCC2209818.1"/>
    </source>
</evidence>